<keyword evidence="2" id="KW-0472">Membrane</keyword>
<evidence type="ECO:0000259" key="3">
    <source>
        <dbReference type="Pfam" id="PF25002"/>
    </source>
</evidence>
<dbReference type="PANTHER" id="PTHR34960">
    <property type="entry name" value="EMB|CAB68146.1-RELATED"/>
    <property type="match status" value="1"/>
</dbReference>
<dbReference type="PANTHER" id="PTHR34960:SF1">
    <property type="entry name" value="EMB|CAB68146.1-RELATED"/>
    <property type="match status" value="1"/>
</dbReference>
<keyword evidence="5" id="KW-1185">Reference proteome</keyword>
<feature type="transmembrane region" description="Helical" evidence="2">
    <location>
        <begin position="46"/>
        <end position="66"/>
    </location>
</feature>
<feature type="region of interest" description="Disordered" evidence="1">
    <location>
        <begin position="375"/>
        <end position="412"/>
    </location>
</feature>
<dbReference type="Pfam" id="PF25002">
    <property type="entry name" value="DUF7780"/>
    <property type="match status" value="1"/>
</dbReference>
<reference evidence="4 5" key="1">
    <citation type="submission" date="2024-09" db="EMBL/GenBank/DDBJ databases">
        <title>Chromosome-scale assembly of Riccia sorocarpa.</title>
        <authorList>
            <person name="Paukszto L."/>
        </authorList>
    </citation>
    <scope>NUCLEOTIDE SEQUENCE [LARGE SCALE GENOMIC DNA]</scope>
    <source>
        <strain evidence="4">LP-2024</strain>
        <tissue evidence="4">Aerial parts of the thallus</tissue>
    </source>
</reference>
<name>A0ABD3HPB6_9MARC</name>
<protein>
    <recommendedName>
        <fullName evidence="3">DUF7780 domain-containing protein</fullName>
    </recommendedName>
</protein>
<evidence type="ECO:0000256" key="2">
    <source>
        <dbReference type="SAM" id="Phobius"/>
    </source>
</evidence>
<evidence type="ECO:0000313" key="4">
    <source>
        <dbReference type="EMBL" id="KAL3692259.1"/>
    </source>
</evidence>
<dbReference type="AlphaFoldDB" id="A0ABD3HPB6"/>
<dbReference type="InterPro" id="IPR056682">
    <property type="entry name" value="DUF7780"/>
</dbReference>
<comment type="caution">
    <text evidence="4">The sequence shown here is derived from an EMBL/GenBank/DDBJ whole genome shotgun (WGS) entry which is preliminary data.</text>
</comment>
<feature type="compositionally biased region" description="Basic and acidic residues" evidence="1">
    <location>
        <begin position="381"/>
        <end position="396"/>
    </location>
</feature>
<feature type="region of interest" description="Disordered" evidence="1">
    <location>
        <begin position="629"/>
        <end position="649"/>
    </location>
</feature>
<proteinExistence type="predicted"/>
<accession>A0ABD3HPB6</accession>
<feature type="domain" description="DUF7780" evidence="3">
    <location>
        <begin position="116"/>
        <end position="365"/>
    </location>
</feature>
<dbReference type="Proteomes" id="UP001633002">
    <property type="component" value="Unassembled WGS sequence"/>
</dbReference>
<keyword evidence="2" id="KW-0812">Transmembrane</keyword>
<organism evidence="4 5">
    <name type="scientific">Riccia sorocarpa</name>
    <dbReference type="NCBI Taxonomy" id="122646"/>
    <lineage>
        <taxon>Eukaryota</taxon>
        <taxon>Viridiplantae</taxon>
        <taxon>Streptophyta</taxon>
        <taxon>Embryophyta</taxon>
        <taxon>Marchantiophyta</taxon>
        <taxon>Marchantiopsida</taxon>
        <taxon>Marchantiidae</taxon>
        <taxon>Marchantiales</taxon>
        <taxon>Ricciaceae</taxon>
        <taxon>Riccia</taxon>
    </lineage>
</organism>
<evidence type="ECO:0000256" key="1">
    <source>
        <dbReference type="SAM" id="MobiDB-lite"/>
    </source>
</evidence>
<feature type="region of interest" description="Disordered" evidence="1">
    <location>
        <begin position="699"/>
        <end position="719"/>
    </location>
</feature>
<dbReference type="EMBL" id="JBJQOH010000003">
    <property type="protein sequence ID" value="KAL3692259.1"/>
    <property type="molecule type" value="Genomic_DNA"/>
</dbReference>
<gene>
    <name evidence="4" type="ORF">R1sor_005910</name>
</gene>
<keyword evidence="2" id="KW-1133">Transmembrane helix</keyword>
<sequence>MRALVFTEAIFKLTKNTRMRLTRSLEEYIPGGGNEKYARKRLAQHVQNTISLCVATLVVTICVFLLCSLDPSWTAFGQRGLGSLPTTSFPGSSKRILQSTSTSPISSQEAESIATTALNGLGVTFRTGSRSMNELIIAHLDETTTAGELRLFLRTLHRSGATAKADVVLLFPLSPVSKSMVDVIEEEERSWWEMMLELQSAAPPHTIKETTSTEEIVGGASQQEKLPRVQVVPQNSNCSISRFHGGAFWKAREEGKPRGDALWGRTSPQSEEMLVAVDWADWGSLVGFEMQDLDWDEALKGFIDEPGARLRRWISYQMLLGMVKSKFRHVLLAAVGEVVIMGDVLSAARKRTLDVLLFQEDHSWKELHTSLSQTINETDPESLKSHRPDEMDEHSQGFEAVGEASESKKGLSSNESRSRILLSIEEVYGKDKWRLLEEEVKEKPVLGTGLIIGHMKPVRSLVSTMATEIAGVASLVRKSRESFHDRPLLNYLVYKSNVLNRRVTGKLHILENSDSSVHSLPASKQRSIFFRNAGGRYAALQGLKDELLDSEFYSSAVKRISDDICDSPPDSKFYSNCGKASSRLTTTVGEVLMGDVLSGAQTRSFDVVLGKEDHSRKELRTRGLEAAGGGIESRKGLSSNESQQSNAIEGGGLGKGWEVIAARLPASRVALRIITLDTSPSGEVSVGDPALRADAPSTCHRRPLRIGPAPQSPSPARVTGSRYTAQMLWRRLLDYMKAIAETQRSVWLNRTTPPYEYRRTYSLRTAAEASEGDDWFVL</sequence>
<evidence type="ECO:0000313" key="5">
    <source>
        <dbReference type="Proteomes" id="UP001633002"/>
    </source>
</evidence>
<feature type="compositionally biased region" description="Polar residues" evidence="1">
    <location>
        <begin position="636"/>
        <end position="647"/>
    </location>
</feature>